<keyword evidence="2" id="KW-1185">Reference proteome</keyword>
<accession>A0A7J7EXD7</accession>
<dbReference type="PANTHER" id="PTHR12978">
    <property type="entry name" value="HISTIDINE TRIAD HIT PROTEIN MEMBER"/>
    <property type="match status" value="1"/>
</dbReference>
<dbReference type="GO" id="GO:0005634">
    <property type="term" value="C:nucleus"/>
    <property type="evidence" value="ECO:0007669"/>
    <property type="project" value="TreeGrafter"/>
</dbReference>
<dbReference type="GO" id="GO:0000340">
    <property type="term" value="F:RNA 7-methylguanosine cap binding"/>
    <property type="evidence" value="ECO:0007669"/>
    <property type="project" value="TreeGrafter"/>
</dbReference>
<dbReference type="Proteomes" id="UP000551758">
    <property type="component" value="Unassembled WGS sequence"/>
</dbReference>
<dbReference type="Gene3D" id="3.30.428.10">
    <property type="entry name" value="HIT-like"/>
    <property type="match status" value="1"/>
</dbReference>
<evidence type="ECO:0000313" key="1">
    <source>
        <dbReference type="EMBL" id="KAF5920373.1"/>
    </source>
</evidence>
<comment type="caution">
    <text evidence="1">The sequence shown here is derived from an EMBL/GenBank/DDBJ whole genome shotgun (WGS) entry which is preliminary data.</text>
</comment>
<dbReference type="PANTHER" id="PTHR12978:SF0">
    <property type="entry name" value="M7GPPPX DIPHOSPHATASE"/>
    <property type="match status" value="1"/>
</dbReference>
<dbReference type="SUPFAM" id="SSF54197">
    <property type="entry name" value="HIT-like"/>
    <property type="match status" value="1"/>
</dbReference>
<dbReference type="AlphaFoldDB" id="A0A7J7EXD7"/>
<proteinExistence type="predicted"/>
<evidence type="ECO:0000313" key="2">
    <source>
        <dbReference type="Proteomes" id="UP000551758"/>
    </source>
</evidence>
<dbReference type="EMBL" id="JACDTQ010002022">
    <property type="protein sequence ID" value="KAF5920373.1"/>
    <property type="molecule type" value="Genomic_DNA"/>
</dbReference>
<dbReference type="InterPro" id="IPR036265">
    <property type="entry name" value="HIT-like_sf"/>
</dbReference>
<reference evidence="1 2" key="1">
    <citation type="journal article" date="2020" name="Mol. Biol. Evol.">
        <title>Interspecific Gene Flow and the Evolution of Specialization in Black and White Rhinoceros.</title>
        <authorList>
            <person name="Moodley Y."/>
            <person name="Westbury M.V."/>
            <person name="Russo I.M."/>
            <person name="Gopalakrishnan S."/>
            <person name="Rakotoarivelo A."/>
            <person name="Olsen R.A."/>
            <person name="Prost S."/>
            <person name="Tunstall T."/>
            <person name="Ryder O.A."/>
            <person name="Dalen L."/>
            <person name="Bruford M.W."/>
        </authorList>
    </citation>
    <scope>NUCLEOTIDE SEQUENCE [LARGE SCALE GENOMIC DNA]</scope>
    <source>
        <strain evidence="1">SBR-YM</strain>
        <tissue evidence="1">Skin</tissue>
    </source>
</reference>
<gene>
    <name evidence="1" type="ORF">HPG69_009623</name>
</gene>
<name>A0A7J7EXD7_DICBM</name>
<dbReference type="GO" id="GO:0016787">
    <property type="term" value="F:hydrolase activity"/>
    <property type="evidence" value="ECO:0007669"/>
    <property type="project" value="InterPro"/>
</dbReference>
<dbReference type="InterPro" id="IPR008594">
    <property type="entry name" value="DcpS/DCS2"/>
</dbReference>
<organism evidence="1 2">
    <name type="scientific">Diceros bicornis minor</name>
    <name type="common">South-central black rhinoceros</name>
    <dbReference type="NCBI Taxonomy" id="77932"/>
    <lineage>
        <taxon>Eukaryota</taxon>
        <taxon>Metazoa</taxon>
        <taxon>Chordata</taxon>
        <taxon>Craniata</taxon>
        <taxon>Vertebrata</taxon>
        <taxon>Euteleostomi</taxon>
        <taxon>Mammalia</taxon>
        <taxon>Eutheria</taxon>
        <taxon>Laurasiatheria</taxon>
        <taxon>Perissodactyla</taxon>
        <taxon>Rhinocerotidae</taxon>
        <taxon>Diceros</taxon>
    </lineage>
</organism>
<dbReference type="GO" id="GO:0000290">
    <property type="term" value="P:deadenylation-dependent decapping of nuclear-transcribed mRNA"/>
    <property type="evidence" value="ECO:0007669"/>
    <property type="project" value="InterPro"/>
</dbReference>
<protein>
    <submittedName>
        <fullName evidence="1">Uncharacterized protein</fullName>
    </submittedName>
</protein>
<dbReference type="GO" id="GO:0000932">
    <property type="term" value="C:P-body"/>
    <property type="evidence" value="ECO:0007669"/>
    <property type="project" value="TreeGrafter"/>
</dbReference>
<sequence>MTVPDHHVPTPGHQVSSSLHRNLLQERQEAILQHSQEKGDHFWVDLCYLPYRHLHVHFTALGFEAPGSGVEQAHLLAEVTENLAYDRERHQQCTLTFAHRADDLLLKLFQEAQKT</sequence>